<name>A0A7R7ENF5_9FIRM</name>
<accession>A0A7R7ENF5</accession>
<dbReference type="Proteomes" id="UP000595897">
    <property type="component" value="Chromosome"/>
</dbReference>
<protein>
    <submittedName>
        <fullName evidence="1">Uncharacterized protein</fullName>
    </submittedName>
</protein>
<gene>
    <name evidence="1" type="ORF">bsdtb5_33910</name>
</gene>
<reference evidence="1 2" key="1">
    <citation type="submission" date="2020-11" db="EMBL/GenBank/DDBJ databases">
        <title>Draft genome sequencing of a Lachnospiraceae strain isolated from anoxic soil subjected to BSD treatment.</title>
        <authorList>
            <person name="Uek A."/>
            <person name="Tonouchi A."/>
        </authorList>
    </citation>
    <scope>NUCLEOTIDE SEQUENCE [LARGE SCALE GENOMIC DNA]</scope>
    <source>
        <strain evidence="1 2">TB5</strain>
    </source>
</reference>
<sequence length="107" mass="12113">MKRHDPIPVKHITMKALQDDGTMLCEVVLSRKSYNQKVVAMSEDIAKANHQQEPIDLKGCLYTSFKTYDTLPTNNNGNLLFTSIKAYTDTEDEGSDYLCSLIYGVYN</sequence>
<dbReference type="AlphaFoldDB" id="A0A7R7ENF5"/>
<keyword evidence="2" id="KW-1185">Reference proteome</keyword>
<dbReference type="EMBL" id="AP024169">
    <property type="protein sequence ID" value="BCN32096.1"/>
    <property type="molecule type" value="Genomic_DNA"/>
</dbReference>
<evidence type="ECO:0000313" key="1">
    <source>
        <dbReference type="EMBL" id="BCN32096.1"/>
    </source>
</evidence>
<dbReference type="RefSeq" id="WP_330611723.1">
    <property type="nucleotide sequence ID" value="NZ_AP024169.1"/>
</dbReference>
<proteinExistence type="predicted"/>
<organism evidence="1 2">
    <name type="scientific">Anaeromicropila herbilytica</name>
    <dbReference type="NCBI Taxonomy" id="2785025"/>
    <lineage>
        <taxon>Bacteria</taxon>
        <taxon>Bacillati</taxon>
        <taxon>Bacillota</taxon>
        <taxon>Clostridia</taxon>
        <taxon>Lachnospirales</taxon>
        <taxon>Lachnospiraceae</taxon>
        <taxon>Anaeromicropila</taxon>
    </lineage>
</organism>
<dbReference type="KEGG" id="ahb:bsdtb5_33910"/>
<evidence type="ECO:0000313" key="2">
    <source>
        <dbReference type="Proteomes" id="UP000595897"/>
    </source>
</evidence>